<evidence type="ECO:0000313" key="2">
    <source>
        <dbReference type="Proteomes" id="UP000221837"/>
    </source>
</evidence>
<organism evidence="1 2">
    <name type="scientific">Serratia phage BF</name>
    <dbReference type="NCBI Taxonomy" id="1962671"/>
    <lineage>
        <taxon>Viruses</taxon>
        <taxon>Duplodnaviria</taxon>
        <taxon>Heunggongvirae</taxon>
        <taxon>Uroviricota</taxon>
        <taxon>Caudoviricetes</taxon>
        <taxon>Eneladusvirus</taxon>
        <taxon>Eneladusvirus BF</taxon>
    </lineage>
</organism>
<reference evidence="1" key="1">
    <citation type="submission" date="2017-02" db="EMBL/GenBank/DDBJ databases">
        <title>Genome sequence of Serratia marcescens phage BF.</title>
        <authorList>
            <person name="Casey E."/>
            <person name="Fitzgerald B."/>
            <person name="Mahony J."/>
            <person name="Lugli G."/>
            <person name="Ventura M."/>
            <person name="van Sinderen D."/>
        </authorList>
    </citation>
    <scope>NUCLEOTIDE SEQUENCE [LARGE SCALE GENOMIC DNA]</scope>
</reference>
<dbReference type="Proteomes" id="UP000221837">
    <property type="component" value="Genome"/>
</dbReference>
<evidence type="ECO:0000313" key="1">
    <source>
        <dbReference type="EMBL" id="AQW88860.1"/>
    </source>
</evidence>
<accession>A0A1S6UAV4</accession>
<protein>
    <submittedName>
        <fullName evidence="1">Uncharacterized protein</fullName>
    </submittedName>
</protein>
<keyword evidence="2" id="KW-1185">Reference proteome</keyword>
<name>A0A1S6UAV4_9CAUD</name>
<sequence>MKTVNFLYTEGVSYKATNVENIESDGYTVDYSRSVQNESGTVVGVDFRSVSTEDLLFATVKDHSTGIVTIIPGIYDHFDIVPKGNAVTRQQNIEREAAAVAANRAAKAPERNAKELAKFEARRAARKAAWEAENGVTPVAPAPTPRAKAVAPEAPVMMMKAEPTPAPSANTAIEQLRNAGVSESDIAVLKSLNVLK</sequence>
<dbReference type="EMBL" id="KY630187">
    <property type="protein sequence ID" value="AQW88860.1"/>
    <property type="molecule type" value="Genomic_DNA"/>
</dbReference>
<gene>
    <name evidence="1" type="ORF">BF_0335</name>
</gene>
<proteinExistence type="predicted"/>
<dbReference type="OrthoDB" id="33750at10239"/>